<organism evidence="2 3">
    <name type="scientific">Araneus ventricosus</name>
    <name type="common">Orbweaver spider</name>
    <name type="synonym">Epeira ventricosa</name>
    <dbReference type="NCBI Taxonomy" id="182803"/>
    <lineage>
        <taxon>Eukaryota</taxon>
        <taxon>Metazoa</taxon>
        <taxon>Ecdysozoa</taxon>
        <taxon>Arthropoda</taxon>
        <taxon>Chelicerata</taxon>
        <taxon>Arachnida</taxon>
        <taxon>Araneae</taxon>
        <taxon>Araneomorphae</taxon>
        <taxon>Entelegynae</taxon>
        <taxon>Araneoidea</taxon>
        <taxon>Araneidae</taxon>
        <taxon>Araneus</taxon>
    </lineage>
</organism>
<dbReference type="EMBL" id="BGPR01000391">
    <property type="protein sequence ID" value="GBM17609.1"/>
    <property type="molecule type" value="Genomic_DNA"/>
</dbReference>
<proteinExistence type="predicted"/>
<dbReference type="AlphaFoldDB" id="A0A4Y2DN57"/>
<accession>A0A4Y2DN57</accession>
<sequence length="129" mass="14960">MWNGSLEKKEPVQEPSLSSDHGSKLRSPLQNSPRVDSKRNVNLTKLKYSIRKCRKYFKKSISFFIQIFIGHDGHVIESRLWVSRHNSTEDPPCIRAWYTFNLPRVKRLPVAVVWKYGKMDAGSGVVLFI</sequence>
<comment type="caution">
    <text evidence="2">The sequence shown here is derived from an EMBL/GenBank/DDBJ whole genome shotgun (WGS) entry which is preliminary data.</text>
</comment>
<evidence type="ECO:0000313" key="2">
    <source>
        <dbReference type="EMBL" id="GBM17609.1"/>
    </source>
</evidence>
<gene>
    <name evidence="2" type="ORF">AVEN_80902_1</name>
</gene>
<evidence type="ECO:0000313" key="3">
    <source>
        <dbReference type="Proteomes" id="UP000499080"/>
    </source>
</evidence>
<feature type="compositionally biased region" description="Basic and acidic residues" evidence="1">
    <location>
        <begin position="1"/>
        <end position="12"/>
    </location>
</feature>
<protein>
    <submittedName>
        <fullName evidence="2">Uncharacterized protein</fullName>
    </submittedName>
</protein>
<keyword evidence="3" id="KW-1185">Reference proteome</keyword>
<dbReference type="Proteomes" id="UP000499080">
    <property type="component" value="Unassembled WGS sequence"/>
</dbReference>
<feature type="region of interest" description="Disordered" evidence="1">
    <location>
        <begin position="1"/>
        <end position="36"/>
    </location>
</feature>
<name>A0A4Y2DN57_ARAVE</name>
<evidence type="ECO:0000256" key="1">
    <source>
        <dbReference type="SAM" id="MobiDB-lite"/>
    </source>
</evidence>
<reference evidence="2 3" key="1">
    <citation type="journal article" date="2019" name="Sci. Rep.">
        <title>Orb-weaving spider Araneus ventricosus genome elucidates the spidroin gene catalogue.</title>
        <authorList>
            <person name="Kono N."/>
            <person name="Nakamura H."/>
            <person name="Ohtoshi R."/>
            <person name="Moran D.A.P."/>
            <person name="Shinohara A."/>
            <person name="Yoshida Y."/>
            <person name="Fujiwara M."/>
            <person name="Mori M."/>
            <person name="Tomita M."/>
            <person name="Arakawa K."/>
        </authorList>
    </citation>
    <scope>NUCLEOTIDE SEQUENCE [LARGE SCALE GENOMIC DNA]</scope>
</reference>